<reference evidence="2 3" key="1">
    <citation type="journal article" date="2016" name="Nat. Commun.">
        <title>Thousands of microbial genomes shed light on interconnected biogeochemical processes in an aquifer system.</title>
        <authorList>
            <person name="Anantharaman K."/>
            <person name="Brown C.T."/>
            <person name="Hug L.A."/>
            <person name="Sharon I."/>
            <person name="Castelle C.J."/>
            <person name="Probst A.J."/>
            <person name="Thomas B.C."/>
            <person name="Singh A."/>
            <person name="Wilkins M.J."/>
            <person name="Karaoz U."/>
            <person name="Brodie E.L."/>
            <person name="Williams K.H."/>
            <person name="Hubbard S.S."/>
            <person name="Banfield J.F."/>
        </authorList>
    </citation>
    <scope>NUCLEOTIDE SEQUENCE [LARGE SCALE GENOMIC DNA]</scope>
</reference>
<evidence type="ECO:0000313" key="2">
    <source>
        <dbReference type="EMBL" id="OGK40763.1"/>
    </source>
</evidence>
<feature type="compositionally biased region" description="Low complexity" evidence="1">
    <location>
        <begin position="139"/>
        <end position="154"/>
    </location>
</feature>
<feature type="compositionally biased region" description="Low complexity" evidence="1">
    <location>
        <begin position="1"/>
        <end position="22"/>
    </location>
</feature>
<comment type="caution">
    <text evidence="2">The sequence shown here is derived from an EMBL/GenBank/DDBJ whole genome shotgun (WGS) entry which is preliminary data.</text>
</comment>
<dbReference type="AlphaFoldDB" id="A0A1F7IBM1"/>
<dbReference type="STRING" id="1802055.A3A74_04050"/>
<sequence length="170" mass="19410">MADQNQNTQQPNQQPNQLTTQPSERAIKDQIALIRHIDDLIKLRNDPHVTPEKLPAVKTLLLKEINEWINRHLITKLDDQGQIELEKLLNSNESDEELDKFFSQKIPNLQSEIASVLFNFRTAYLYPVRERIAAEAKAKTAQNQTTQNNESSQNDFSDVGPPAPIVNKSN</sequence>
<feature type="region of interest" description="Disordered" evidence="1">
    <location>
        <begin position="137"/>
        <end position="170"/>
    </location>
</feature>
<gene>
    <name evidence="2" type="ORF">A3A74_04050</name>
</gene>
<dbReference type="Proteomes" id="UP000179270">
    <property type="component" value="Unassembled WGS sequence"/>
</dbReference>
<protein>
    <submittedName>
        <fullName evidence="2">Uncharacterized protein</fullName>
    </submittedName>
</protein>
<proteinExistence type="predicted"/>
<dbReference type="EMBL" id="MGAF01000026">
    <property type="protein sequence ID" value="OGK40763.1"/>
    <property type="molecule type" value="Genomic_DNA"/>
</dbReference>
<name>A0A1F7IBM1_9BACT</name>
<organism evidence="2 3">
    <name type="scientific">Candidatus Roizmanbacteria bacterium RIFCSPLOWO2_01_FULL_35_13</name>
    <dbReference type="NCBI Taxonomy" id="1802055"/>
    <lineage>
        <taxon>Bacteria</taxon>
        <taxon>Candidatus Roizmaniibacteriota</taxon>
    </lineage>
</organism>
<accession>A0A1F7IBM1</accession>
<evidence type="ECO:0000313" key="3">
    <source>
        <dbReference type="Proteomes" id="UP000179270"/>
    </source>
</evidence>
<evidence type="ECO:0000256" key="1">
    <source>
        <dbReference type="SAM" id="MobiDB-lite"/>
    </source>
</evidence>
<feature type="region of interest" description="Disordered" evidence="1">
    <location>
        <begin position="1"/>
        <end position="23"/>
    </location>
</feature>